<proteinExistence type="predicted"/>
<name>A0ABZ1AYR5_9ACTN</name>
<evidence type="ECO:0000256" key="2">
    <source>
        <dbReference type="SAM" id="MobiDB-lite"/>
    </source>
</evidence>
<keyword evidence="1" id="KW-0863">Zinc-finger</keyword>
<evidence type="ECO:0000313" key="5">
    <source>
        <dbReference type="Proteomes" id="UP001324287"/>
    </source>
</evidence>
<organism evidence="4 5">
    <name type="scientific">Blastococcus brunescens</name>
    <dbReference type="NCBI Taxonomy" id="1564165"/>
    <lineage>
        <taxon>Bacteria</taxon>
        <taxon>Bacillati</taxon>
        <taxon>Actinomycetota</taxon>
        <taxon>Actinomycetes</taxon>
        <taxon>Geodermatophilales</taxon>
        <taxon>Geodermatophilaceae</taxon>
        <taxon>Blastococcus</taxon>
    </lineage>
</organism>
<reference evidence="4 5" key="1">
    <citation type="submission" date="2023-12" db="EMBL/GenBank/DDBJ databases">
        <title>Blastococcus brunescens sp. nov., an actonobacterium isolated from sandstone collected in sahara desert.</title>
        <authorList>
            <person name="Gtari M."/>
            <person name="Ghodhbane F."/>
        </authorList>
    </citation>
    <scope>NUCLEOTIDE SEQUENCE [LARGE SCALE GENOMIC DNA]</scope>
    <source>
        <strain evidence="4 5">BMG 8361</strain>
    </source>
</reference>
<dbReference type="RefSeq" id="WP_324273594.1">
    <property type="nucleotide sequence ID" value="NZ_CP141261.1"/>
</dbReference>
<evidence type="ECO:0000259" key="3">
    <source>
        <dbReference type="PROSITE" id="PS50966"/>
    </source>
</evidence>
<gene>
    <name evidence="4" type="ORF">U6N30_19630</name>
</gene>
<dbReference type="Pfam" id="PF04434">
    <property type="entry name" value="SWIM"/>
    <property type="match status" value="1"/>
</dbReference>
<protein>
    <submittedName>
        <fullName evidence="4">SWIM zinc finger family protein</fullName>
    </submittedName>
</protein>
<evidence type="ECO:0000313" key="4">
    <source>
        <dbReference type="EMBL" id="WRL62239.1"/>
    </source>
</evidence>
<dbReference type="InterPro" id="IPR007527">
    <property type="entry name" value="Znf_SWIM"/>
</dbReference>
<dbReference type="Proteomes" id="UP001324287">
    <property type="component" value="Chromosome"/>
</dbReference>
<keyword evidence="1" id="KW-0479">Metal-binding</keyword>
<feature type="compositionally biased region" description="Low complexity" evidence="2">
    <location>
        <begin position="198"/>
        <end position="230"/>
    </location>
</feature>
<feature type="compositionally biased region" description="Gly residues" evidence="2">
    <location>
        <begin position="160"/>
        <end position="169"/>
    </location>
</feature>
<evidence type="ECO:0000256" key="1">
    <source>
        <dbReference type="PROSITE-ProRule" id="PRU00325"/>
    </source>
</evidence>
<feature type="region of interest" description="Disordered" evidence="2">
    <location>
        <begin position="160"/>
        <end position="236"/>
    </location>
</feature>
<dbReference type="PROSITE" id="PS50966">
    <property type="entry name" value="ZF_SWIM"/>
    <property type="match status" value="1"/>
</dbReference>
<sequence length="236" mass="24751">MLEDLRPMLADAVIRRSVGDDAWRRGAAYAREGRVSEISYARSTGELGALVVGSQRRVYQTVAVFDRADARWWGECSCPVGEDCKHAAAVLVAARQALLATPAAPRAPDWEFALAALVEPTSSGSGLTPVGLQFDVEQPGGRGASEASVRLRPVVPGAKDGGCGPGCPGGTWSTTTPAGAIPRTWPHWSRSSRRTGRPTRAPATTTAPPRCRSGSRSSGPRCGRPCSGPRTTGCPC</sequence>
<keyword evidence="5" id="KW-1185">Reference proteome</keyword>
<keyword evidence="1" id="KW-0862">Zinc</keyword>
<feature type="domain" description="SWIM-type" evidence="3">
    <location>
        <begin position="59"/>
        <end position="95"/>
    </location>
</feature>
<dbReference type="EMBL" id="CP141261">
    <property type="protein sequence ID" value="WRL62239.1"/>
    <property type="molecule type" value="Genomic_DNA"/>
</dbReference>
<accession>A0ABZ1AYR5</accession>